<comment type="caution">
    <text evidence="1">The sequence shown here is derived from an EMBL/GenBank/DDBJ whole genome shotgun (WGS) entry which is preliminary data.</text>
</comment>
<protein>
    <submittedName>
        <fullName evidence="1">Uncharacterized protein</fullName>
    </submittedName>
</protein>
<evidence type="ECO:0000313" key="1">
    <source>
        <dbReference type="EMBL" id="GCE12450.1"/>
    </source>
</evidence>
<evidence type="ECO:0000313" key="2">
    <source>
        <dbReference type="Proteomes" id="UP000287352"/>
    </source>
</evidence>
<gene>
    <name evidence="1" type="ORF">KTT_23090</name>
</gene>
<accession>A0A401ZZY6</accession>
<name>A0A401ZZY6_9CHLR</name>
<dbReference type="Proteomes" id="UP000287352">
    <property type="component" value="Unassembled WGS sequence"/>
</dbReference>
<dbReference type="AlphaFoldDB" id="A0A401ZZY6"/>
<keyword evidence="2" id="KW-1185">Reference proteome</keyword>
<reference evidence="2" key="1">
    <citation type="submission" date="2018-12" db="EMBL/GenBank/DDBJ databases">
        <title>Tengunoibacter tsumagoiensis gen. nov., sp. nov., Dictyobacter kobayashii sp. nov., D. alpinus sp. nov., and D. joshuensis sp. nov. and description of Dictyobacteraceae fam. nov. within the order Ktedonobacterales isolated from Tengu-no-mugimeshi.</title>
        <authorList>
            <person name="Wang C.M."/>
            <person name="Zheng Y."/>
            <person name="Sakai Y."/>
            <person name="Toyoda A."/>
            <person name="Minakuchi Y."/>
            <person name="Abe K."/>
            <person name="Yokota A."/>
            <person name="Yabe S."/>
        </authorList>
    </citation>
    <scope>NUCLEOTIDE SEQUENCE [LARGE SCALE GENOMIC DNA]</scope>
    <source>
        <strain evidence="2">Uno3</strain>
    </source>
</reference>
<organism evidence="1 2">
    <name type="scientific">Tengunoibacter tsumagoiensis</name>
    <dbReference type="NCBI Taxonomy" id="2014871"/>
    <lineage>
        <taxon>Bacteria</taxon>
        <taxon>Bacillati</taxon>
        <taxon>Chloroflexota</taxon>
        <taxon>Ktedonobacteria</taxon>
        <taxon>Ktedonobacterales</taxon>
        <taxon>Dictyobacteraceae</taxon>
        <taxon>Tengunoibacter</taxon>
    </lineage>
</organism>
<proteinExistence type="predicted"/>
<dbReference type="OrthoDB" id="9131041at2"/>
<dbReference type="EMBL" id="BIFR01000001">
    <property type="protein sequence ID" value="GCE12450.1"/>
    <property type="molecule type" value="Genomic_DNA"/>
</dbReference>
<sequence>MDVSQAQELRFAGLVTWTILDANAPPVSGGMYTFLAHLDPDAQIWPDRITPEGLLSWKKLSWVCDRSNPAVVDNIPHFLPLMLTQFTPQEYCCSYQDGVLRAFDARALPDLSQIIGFPLTIGRKL</sequence>